<keyword evidence="6 14" id="KW-0548">Nucleotidyltransferase</keyword>
<dbReference type="EC" id="2.7.7.2" evidence="14"/>
<evidence type="ECO:0000256" key="10">
    <source>
        <dbReference type="ARBA" id="ARBA00022840"/>
    </source>
</evidence>
<dbReference type="SUPFAM" id="SSF82114">
    <property type="entry name" value="Riboflavin kinase-like"/>
    <property type="match status" value="1"/>
</dbReference>
<dbReference type="SUPFAM" id="SSF52374">
    <property type="entry name" value="Nucleotidylyl transferase"/>
    <property type="match status" value="1"/>
</dbReference>
<feature type="domain" description="Riboflavin kinase" evidence="15">
    <location>
        <begin position="186"/>
        <end position="312"/>
    </location>
</feature>
<evidence type="ECO:0000313" key="17">
    <source>
        <dbReference type="Proteomes" id="UP001059480"/>
    </source>
</evidence>
<dbReference type="Gene3D" id="3.40.50.620">
    <property type="entry name" value="HUPs"/>
    <property type="match status" value="1"/>
</dbReference>
<evidence type="ECO:0000256" key="11">
    <source>
        <dbReference type="ARBA" id="ARBA00023268"/>
    </source>
</evidence>
<reference evidence="16" key="3">
    <citation type="journal article" date="2023" name="Microbiol. Resour. Announc.">
        <title>Draft Genome Sequence of Granulicatella sp. Strain S8, Isolated from a Marine Fish, Seriola quinqueradiata.</title>
        <authorList>
            <person name="Lee M."/>
            <person name="Farooq A."/>
            <person name="Jeong J.B."/>
            <person name="Jung M.Y."/>
        </authorList>
    </citation>
    <scope>NUCLEOTIDE SEQUENCE</scope>
    <source>
        <strain evidence="16">S8</strain>
    </source>
</reference>
<dbReference type="RefSeq" id="WP_256944100.1">
    <property type="nucleotide sequence ID" value="NZ_JANHNZ010000001.1"/>
</dbReference>
<evidence type="ECO:0000256" key="2">
    <source>
        <dbReference type="ARBA" id="ARBA00005201"/>
    </source>
</evidence>
<dbReference type="GO" id="GO:0008531">
    <property type="term" value="F:riboflavin kinase activity"/>
    <property type="evidence" value="ECO:0007669"/>
    <property type="project" value="UniProtKB-EC"/>
</dbReference>
<dbReference type="InterPro" id="IPR023465">
    <property type="entry name" value="Riboflavin_kinase_dom_sf"/>
</dbReference>
<dbReference type="CDD" id="cd02064">
    <property type="entry name" value="FAD_synthetase_N"/>
    <property type="match status" value="1"/>
</dbReference>
<comment type="similarity">
    <text evidence="14">Belongs to the ribF family.</text>
</comment>
<evidence type="ECO:0000256" key="5">
    <source>
        <dbReference type="ARBA" id="ARBA00022679"/>
    </source>
</evidence>
<keyword evidence="8 14" id="KW-0418">Kinase</keyword>
<dbReference type="EMBL" id="JANHNZ010000001">
    <property type="protein sequence ID" value="MCQ9208981.1"/>
    <property type="molecule type" value="Genomic_DNA"/>
</dbReference>
<dbReference type="InterPro" id="IPR023468">
    <property type="entry name" value="Riboflavin_kinase"/>
</dbReference>
<evidence type="ECO:0000256" key="6">
    <source>
        <dbReference type="ARBA" id="ARBA00022695"/>
    </source>
</evidence>
<dbReference type="InterPro" id="IPR015865">
    <property type="entry name" value="Riboflavin_kinase_bac/euk"/>
</dbReference>
<comment type="pathway">
    <text evidence="1 14">Cofactor biosynthesis; FAD biosynthesis; FAD from FMN: step 1/1.</text>
</comment>
<comment type="pathway">
    <text evidence="2 14">Cofactor biosynthesis; FMN biosynthesis; FMN from riboflavin (ATP route): step 1/1.</text>
</comment>
<sequence>MQVIQLTHPYKENQIPKEDIVLALGFFDGIHKGHQKVITTAAKIAKASNYKLAVMSFDHHPSVVFGNAKVEDIQYISPMERKIELLENLGVDYFYVVQFDKDFASLKPQEFVDQYIVALHTQVVVAGFDYTYGPHEIANMELLQTYSQNRFEIVTIPEQRNRHGKISSTAIRQALESGQMHSANKLLGYTYQFSGEVVHGHGRGGRLLGYPTANLKVDKEVLLPARGVYICQAKIDGVWYPAMSSIGFNPTFVPEEQVTIEVNILGFDQDIYGQVIETKWYFYLRPELKFDSVDALIKQLDQDKMATEEYFSKKG</sequence>
<evidence type="ECO:0000256" key="8">
    <source>
        <dbReference type="ARBA" id="ARBA00022777"/>
    </source>
</evidence>
<keyword evidence="17" id="KW-1185">Reference proteome</keyword>
<evidence type="ECO:0000313" key="16">
    <source>
        <dbReference type="EMBL" id="MCQ9208981.1"/>
    </source>
</evidence>
<dbReference type="NCBIfam" id="TIGR00083">
    <property type="entry name" value="ribF"/>
    <property type="match status" value="1"/>
</dbReference>
<comment type="catalytic activity">
    <reaction evidence="12 14">
        <text>riboflavin + ATP = FMN + ADP + H(+)</text>
        <dbReference type="Rhea" id="RHEA:14357"/>
        <dbReference type="ChEBI" id="CHEBI:15378"/>
        <dbReference type="ChEBI" id="CHEBI:30616"/>
        <dbReference type="ChEBI" id="CHEBI:57986"/>
        <dbReference type="ChEBI" id="CHEBI:58210"/>
        <dbReference type="ChEBI" id="CHEBI:456216"/>
        <dbReference type="EC" id="2.7.1.26"/>
    </reaction>
</comment>
<organism evidence="16 17">
    <name type="scientific">Granulicatella seriolae</name>
    <dbReference type="NCBI Taxonomy" id="2967226"/>
    <lineage>
        <taxon>Bacteria</taxon>
        <taxon>Bacillati</taxon>
        <taxon>Bacillota</taxon>
        <taxon>Bacilli</taxon>
        <taxon>Lactobacillales</taxon>
        <taxon>Carnobacteriaceae</taxon>
        <taxon>Granulicatella</taxon>
    </lineage>
</organism>
<dbReference type="Pfam" id="PF01687">
    <property type="entry name" value="Flavokinase"/>
    <property type="match status" value="1"/>
</dbReference>
<dbReference type="PIRSF" id="PIRSF004491">
    <property type="entry name" value="FAD_Synth"/>
    <property type="match status" value="1"/>
</dbReference>
<evidence type="ECO:0000259" key="15">
    <source>
        <dbReference type="SMART" id="SM00904"/>
    </source>
</evidence>
<dbReference type="GO" id="GO:0003919">
    <property type="term" value="F:FMN adenylyltransferase activity"/>
    <property type="evidence" value="ECO:0007669"/>
    <property type="project" value="UniProtKB-EC"/>
</dbReference>
<dbReference type="InterPro" id="IPR014729">
    <property type="entry name" value="Rossmann-like_a/b/a_fold"/>
</dbReference>
<dbReference type="PANTHER" id="PTHR22749:SF6">
    <property type="entry name" value="RIBOFLAVIN KINASE"/>
    <property type="match status" value="1"/>
</dbReference>
<evidence type="ECO:0000256" key="4">
    <source>
        <dbReference type="ARBA" id="ARBA00022643"/>
    </source>
</evidence>
<protein>
    <recommendedName>
        <fullName evidence="14">Riboflavin biosynthesis protein</fullName>
    </recommendedName>
    <domain>
        <recommendedName>
            <fullName evidence="14">Riboflavin kinase</fullName>
            <ecNumber evidence="14">2.7.1.26</ecNumber>
        </recommendedName>
        <alternativeName>
            <fullName evidence="14">Flavokinase</fullName>
        </alternativeName>
    </domain>
    <domain>
        <recommendedName>
            <fullName evidence="14">FMN adenylyltransferase</fullName>
            <ecNumber evidence="14">2.7.7.2</ecNumber>
        </recommendedName>
        <alternativeName>
            <fullName evidence="14">FAD pyrophosphorylase</fullName>
        </alternativeName>
        <alternativeName>
            <fullName evidence="14">FAD synthase</fullName>
        </alternativeName>
    </domain>
</protein>
<keyword evidence="7 14" id="KW-0547">Nucleotide-binding</keyword>
<evidence type="ECO:0000256" key="12">
    <source>
        <dbReference type="ARBA" id="ARBA00047880"/>
    </source>
</evidence>
<dbReference type="Gene3D" id="2.40.30.30">
    <property type="entry name" value="Riboflavin kinase-like"/>
    <property type="match status" value="1"/>
</dbReference>
<name>A0ABT1WK43_9LACT</name>
<evidence type="ECO:0000256" key="3">
    <source>
        <dbReference type="ARBA" id="ARBA00022630"/>
    </source>
</evidence>
<comment type="catalytic activity">
    <reaction evidence="13 14">
        <text>FMN + ATP + H(+) = FAD + diphosphate</text>
        <dbReference type="Rhea" id="RHEA:17237"/>
        <dbReference type="ChEBI" id="CHEBI:15378"/>
        <dbReference type="ChEBI" id="CHEBI:30616"/>
        <dbReference type="ChEBI" id="CHEBI:33019"/>
        <dbReference type="ChEBI" id="CHEBI:57692"/>
        <dbReference type="ChEBI" id="CHEBI:58210"/>
        <dbReference type="EC" id="2.7.7.2"/>
    </reaction>
</comment>
<dbReference type="NCBIfam" id="NF004162">
    <property type="entry name" value="PRK05627.1-5"/>
    <property type="match status" value="1"/>
</dbReference>
<evidence type="ECO:0000256" key="9">
    <source>
        <dbReference type="ARBA" id="ARBA00022827"/>
    </source>
</evidence>
<keyword evidence="4 14" id="KW-0288">FMN</keyword>
<comment type="caution">
    <text evidence="16">The sequence shown here is derived from an EMBL/GenBank/DDBJ whole genome shotgun (WGS) entry which is preliminary data.</text>
</comment>
<keyword evidence="11" id="KW-0511">Multifunctional enzyme</keyword>
<evidence type="ECO:0000256" key="14">
    <source>
        <dbReference type="PIRNR" id="PIRNR004491"/>
    </source>
</evidence>
<keyword evidence="10 14" id="KW-0067">ATP-binding</keyword>
<dbReference type="EC" id="2.7.1.26" evidence="14"/>
<gene>
    <name evidence="16" type="primary">ribF</name>
    <name evidence="16" type="ORF">NPA36_00170</name>
</gene>
<proteinExistence type="inferred from homology"/>
<dbReference type="InterPro" id="IPR015864">
    <property type="entry name" value="FAD_synthase"/>
</dbReference>
<evidence type="ECO:0000256" key="1">
    <source>
        <dbReference type="ARBA" id="ARBA00004726"/>
    </source>
</evidence>
<reference evidence="16" key="1">
    <citation type="submission" date="2022-07" db="EMBL/GenBank/DDBJ databases">
        <authorList>
            <person name="Jung M.-Y."/>
            <person name="Lee M."/>
        </authorList>
    </citation>
    <scope>NUCLEOTIDE SEQUENCE</scope>
    <source>
        <strain evidence="16">S8</strain>
    </source>
</reference>
<accession>A0ABT1WK43</accession>
<dbReference type="SMART" id="SM00904">
    <property type="entry name" value="Flavokinase"/>
    <property type="match status" value="1"/>
</dbReference>
<evidence type="ECO:0000256" key="13">
    <source>
        <dbReference type="ARBA" id="ARBA00049494"/>
    </source>
</evidence>
<dbReference type="Pfam" id="PF06574">
    <property type="entry name" value="FAD_syn"/>
    <property type="match status" value="1"/>
</dbReference>
<keyword evidence="3 14" id="KW-0285">Flavoprotein</keyword>
<evidence type="ECO:0000256" key="7">
    <source>
        <dbReference type="ARBA" id="ARBA00022741"/>
    </source>
</evidence>
<dbReference type="InterPro" id="IPR002606">
    <property type="entry name" value="Riboflavin_kinase_bac"/>
</dbReference>
<reference evidence="16" key="2">
    <citation type="journal article" date="2023" name="Curr. Microbiol.">
        <title>Granulicatella seriolae sp. nov., a Novel Facultative Anaerobe Isolated from Yellowtail Marine Fish.</title>
        <authorList>
            <person name="Lee M."/>
            <person name="Choi Y.J."/>
            <person name="Farooq A."/>
            <person name="Jeong J.B."/>
            <person name="Jung M.Y."/>
        </authorList>
    </citation>
    <scope>NUCLEOTIDE SEQUENCE</scope>
    <source>
        <strain evidence="16">S8</strain>
    </source>
</reference>
<dbReference type="PANTHER" id="PTHR22749">
    <property type="entry name" value="RIBOFLAVIN KINASE/FMN ADENYLYLTRANSFERASE"/>
    <property type="match status" value="1"/>
</dbReference>
<dbReference type="Proteomes" id="UP001059480">
    <property type="component" value="Unassembled WGS sequence"/>
</dbReference>
<keyword evidence="5 14" id="KW-0808">Transferase</keyword>
<keyword evidence="9 14" id="KW-0274">FAD</keyword>